<evidence type="ECO:0000313" key="2">
    <source>
        <dbReference type="EMBL" id="MBK1810492.1"/>
    </source>
</evidence>
<keyword evidence="1" id="KW-0812">Transmembrane</keyword>
<dbReference type="NCBIfam" id="TIGR02532">
    <property type="entry name" value="IV_pilin_GFxxxE"/>
    <property type="match status" value="1"/>
</dbReference>
<protein>
    <submittedName>
        <fullName evidence="2">Prepilin-type N-terminal cleavage/methylation domain-containing protein</fullName>
    </submittedName>
</protein>
<gene>
    <name evidence="2" type="ORF">JHL18_07575</name>
</gene>
<keyword evidence="1" id="KW-1133">Transmembrane helix</keyword>
<evidence type="ECO:0000313" key="3">
    <source>
        <dbReference type="Proteomes" id="UP000596739"/>
    </source>
</evidence>
<dbReference type="RefSeq" id="WP_200267739.1">
    <property type="nucleotide sequence ID" value="NZ_JAENHN010000025.1"/>
</dbReference>
<keyword evidence="3" id="KW-1185">Reference proteome</keyword>
<organism evidence="2 3">
    <name type="scientific">Clostridium yunnanense</name>
    <dbReference type="NCBI Taxonomy" id="2800325"/>
    <lineage>
        <taxon>Bacteria</taxon>
        <taxon>Bacillati</taxon>
        <taxon>Bacillota</taxon>
        <taxon>Clostridia</taxon>
        <taxon>Eubacteriales</taxon>
        <taxon>Clostridiaceae</taxon>
        <taxon>Clostridium</taxon>
    </lineage>
</organism>
<dbReference type="Pfam" id="PF07963">
    <property type="entry name" value="N_methyl"/>
    <property type="match status" value="1"/>
</dbReference>
<sequence length="286" mass="32053">MKIRNKKKGLTLIEVLVSIAILGIIIAPIGYLGLSAVKNSVEGKEKQQGTYLVQKVLETIKPINATDTANLFNQLSTKFPSFVAVAAPSEGVIYYDSNGNVADAHNYKYRVGVRITAVNHDSANVNGGSVFNNIITVNSIEQMHANGNEYTINEEQISLQINFSEGQYYIYTEGDNRALWDFPQADFLQNNNIVIDIDGHYTEDSILKIKVENNTDSDFNLYINKPETTQARYTIINSLGRVNTFTSYEDNRKYVAVENSVRLDMTVYNSDGQQIAHLEQYKNLGE</sequence>
<feature type="transmembrane region" description="Helical" evidence="1">
    <location>
        <begin position="12"/>
        <end position="34"/>
    </location>
</feature>
<dbReference type="InterPro" id="IPR012902">
    <property type="entry name" value="N_methyl_site"/>
</dbReference>
<comment type="caution">
    <text evidence="2">The sequence shown here is derived from an EMBL/GenBank/DDBJ whole genome shotgun (WGS) entry which is preliminary data.</text>
</comment>
<evidence type="ECO:0000256" key="1">
    <source>
        <dbReference type="SAM" id="Phobius"/>
    </source>
</evidence>
<dbReference type="Proteomes" id="UP000596739">
    <property type="component" value="Unassembled WGS sequence"/>
</dbReference>
<accession>A0ABS1EMB2</accession>
<reference evidence="3" key="1">
    <citation type="submission" date="2021-01" db="EMBL/GenBank/DDBJ databases">
        <title>Genome public.</title>
        <authorList>
            <person name="Liu C."/>
            <person name="Sun Q."/>
        </authorList>
    </citation>
    <scope>NUCLEOTIDE SEQUENCE [LARGE SCALE GENOMIC DNA]</scope>
    <source>
        <strain evidence="3">YIM B02505</strain>
    </source>
</reference>
<proteinExistence type="predicted"/>
<keyword evidence="1" id="KW-0472">Membrane</keyword>
<dbReference type="EMBL" id="JAENHN010000025">
    <property type="protein sequence ID" value="MBK1810492.1"/>
    <property type="molecule type" value="Genomic_DNA"/>
</dbReference>
<name>A0ABS1EMB2_9CLOT</name>